<evidence type="ECO:0000256" key="7">
    <source>
        <dbReference type="RuleBase" id="RU367161"/>
    </source>
</evidence>
<dbReference type="CDD" id="cd11713">
    <property type="entry name" value="GINS_A_psf3"/>
    <property type="match status" value="1"/>
</dbReference>
<dbReference type="AlphaFoldDB" id="A0A9W4XCB0"/>
<evidence type="ECO:0000259" key="8">
    <source>
        <dbReference type="Pfam" id="PF05916"/>
    </source>
</evidence>
<comment type="caution">
    <text evidence="10">The sequence shown here is derived from an EMBL/GenBank/DDBJ whole genome shotgun (WGS) entry which is preliminary data.</text>
</comment>
<dbReference type="CDD" id="cd21693">
    <property type="entry name" value="GINS_B_Psf3"/>
    <property type="match status" value="1"/>
</dbReference>
<evidence type="ECO:0000256" key="3">
    <source>
        <dbReference type="ARBA" id="ARBA00011352"/>
    </source>
</evidence>
<dbReference type="Pfam" id="PF22466">
    <property type="entry name" value="PSF3_N"/>
    <property type="match status" value="1"/>
</dbReference>
<sequence length="172" mass="19897">MSYYDIDDIIADSQKIPCQFNITVPGLGYLEGNPGKSIKQNTKIELPFWLAEILAISTILNNDESFINLIDPDFISTKIINAIKSDSNSIDLHKIISHYYVSIEKWCKLFNDVELIENSMHLLKQRSFEINNFANNVNKSVGSDFIYTLDEFEKKLYKDSCESNKLMKKWLK</sequence>
<dbReference type="InterPro" id="IPR036224">
    <property type="entry name" value="GINS_bundle-like_dom_sf"/>
</dbReference>
<comment type="similarity">
    <text evidence="2 7">Belongs to the GINS3/PSF3 family.</text>
</comment>
<dbReference type="OrthoDB" id="10251744at2759"/>
<proteinExistence type="inferred from homology"/>
<evidence type="ECO:0000256" key="5">
    <source>
        <dbReference type="ARBA" id="ARBA00022705"/>
    </source>
</evidence>
<keyword evidence="5 7" id="KW-0235">DNA replication</keyword>
<keyword evidence="6 7" id="KW-0539">Nucleus</keyword>
<evidence type="ECO:0000256" key="6">
    <source>
        <dbReference type="ARBA" id="ARBA00023242"/>
    </source>
</evidence>
<dbReference type="Proteomes" id="UP001152885">
    <property type="component" value="Unassembled WGS sequence"/>
</dbReference>
<dbReference type="PANTHER" id="PTHR22768:SF0">
    <property type="entry name" value="DNA REPLICATION COMPLEX GINS PROTEIN PSF3"/>
    <property type="match status" value="1"/>
</dbReference>
<dbReference type="EMBL" id="CANTUO010000006">
    <property type="protein sequence ID" value="CAI5760384.1"/>
    <property type="molecule type" value="Genomic_DNA"/>
</dbReference>
<dbReference type="GO" id="GO:1902975">
    <property type="term" value="P:mitotic DNA replication initiation"/>
    <property type="evidence" value="ECO:0007669"/>
    <property type="project" value="TreeGrafter"/>
</dbReference>
<accession>A0A9W4XCB0</accession>
<dbReference type="InterPro" id="IPR038437">
    <property type="entry name" value="GINS_Psf3_sf"/>
</dbReference>
<evidence type="ECO:0000256" key="2">
    <source>
        <dbReference type="ARBA" id="ARBA00006343"/>
    </source>
</evidence>
<dbReference type="SUPFAM" id="SSF158573">
    <property type="entry name" value="GINS helical bundle-like"/>
    <property type="match status" value="1"/>
</dbReference>
<comment type="function">
    <text evidence="7">The GINS complex plays an essential role in the initiation of DNA replication.</text>
</comment>
<evidence type="ECO:0000313" key="11">
    <source>
        <dbReference type="Proteomes" id="UP001152885"/>
    </source>
</evidence>
<gene>
    <name evidence="10" type="ORF">CANVERA_P4894</name>
</gene>
<dbReference type="PANTHER" id="PTHR22768">
    <property type="entry name" value="DNA REPLICATION COMPLEX GINS PROTEIN PSF3"/>
    <property type="match status" value="1"/>
</dbReference>
<dbReference type="Gene3D" id="1.20.58.2050">
    <property type="match status" value="1"/>
</dbReference>
<evidence type="ECO:0000256" key="4">
    <source>
        <dbReference type="ARBA" id="ARBA00015140"/>
    </source>
</evidence>
<evidence type="ECO:0000256" key="1">
    <source>
        <dbReference type="ARBA" id="ARBA00004123"/>
    </source>
</evidence>
<dbReference type="InterPro" id="IPR055221">
    <property type="entry name" value="PSF3_N"/>
</dbReference>
<comment type="subcellular location">
    <subcellularLocation>
        <location evidence="1 7">Nucleus</location>
    </subcellularLocation>
</comment>
<dbReference type="GO" id="GO:0000811">
    <property type="term" value="C:GINS complex"/>
    <property type="evidence" value="ECO:0007669"/>
    <property type="project" value="UniProtKB-UniRule"/>
</dbReference>
<dbReference type="InterPro" id="IPR021151">
    <property type="entry name" value="GINS_A"/>
</dbReference>
<name>A0A9W4XCB0_9ASCO</name>
<dbReference type="SUPFAM" id="SSF160059">
    <property type="entry name" value="PriA/YqbF domain"/>
    <property type="match status" value="1"/>
</dbReference>
<keyword evidence="11" id="KW-1185">Reference proteome</keyword>
<feature type="domain" description="DNA replication complex GINS protein PSF3 N-terminal" evidence="9">
    <location>
        <begin position="4"/>
        <end position="56"/>
    </location>
</feature>
<dbReference type="Pfam" id="PF05916">
    <property type="entry name" value="Sld5"/>
    <property type="match status" value="1"/>
</dbReference>
<comment type="subunit">
    <text evidence="3">Component of the GINS complex which is a heterotetramer of SLD5, PSF1, PSF2 and PSF3.</text>
</comment>
<feature type="domain" description="GINS subunit" evidence="8">
    <location>
        <begin position="75"/>
        <end position="171"/>
    </location>
</feature>
<evidence type="ECO:0000313" key="10">
    <source>
        <dbReference type="EMBL" id="CAI5760384.1"/>
    </source>
</evidence>
<evidence type="ECO:0000259" key="9">
    <source>
        <dbReference type="Pfam" id="PF22466"/>
    </source>
</evidence>
<dbReference type="InterPro" id="IPR010492">
    <property type="entry name" value="GINS_Psf3"/>
</dbReference>
<protein>
    <recommendedName>
        <fullName evidence="4 7">DNA replication complex GINS protein PSF3</fullName>
    </recommendedName>
</protein>
<reference evidence="10" key="1">
    <citation type="submission" date="2022-12" db="EMBL/GenBank/DDBJ databases">
        <authorList>
            <person name="Brejova B."/>
        </authorList>
    </citation>
    <scope>NUCLEOTIDE SEQUENCE</scope>
</reference>
<organism evidence="10 11">
    <name type="scientific">Candida verbasci</name>
    <dbReference type="NCBI Taxonomy" id="1227364"/>
    <lineage>
        <taxon>Eukaryota</taxon>
        <taxon>Fungi</taxon>
        <taxon>Dikarya</taxon>
        <taxon>Ascomycota</taxon>
        <taxon>Saccharomycotina</taxon>
        <taxon>Pichiomycetes</taxon>
        <taxon>Debaryomycetaceae</taxon>
        <taxon>Candida/Lodderomyces clade</taxon>
        <taxon>Candida</taxon>
    </lineage>
</organism>